<dbReference type="OrthoDB" id="15556at2"/>
<dbReference type="RefSeq" id="WP_096999951.1">
    <property type="nucleotide sequence ID" value="NZ_OBEI01000002.1"/>
</dbReference>
<name>A0A285NCP9_9AQUI</name>
<dbReference type="Proteomes" id="UP000219036">
    <property type="component" value="Unassembled WGS sequence"/>
</dbReference>
<evidence type="ECO:0000313" key="1">
    <source>
        <dbReference type="EMBL" id="SNZ06717.1"/>
    </source>
</evidence>
<evidence type="ECO:0000313" key="2">
    <source>
        <dbReference type="Proteomes" id="UP000219036"/>
    </source>
</evidence>
<keyword evidence="2" id="KW-1185">Reference proteome</keyword>
<gene>
    <name evidence="1" type="ORF">SAMN06265182_0773</name>
</gene>
<accession>A0A285NCP9</accession>
<reference evidence="2" key="1">
    <citation type="submission" date="2017-09" db="EMBL/GenBank/DDBJ databases">
        <authorList>
            <person name="Varghese N."/>
            <person name="Submissions S."/>
        </authorList>
    </citation>
    <scope>NUCLEOTIDE SEQUENCE [LARGE SCALE GENOMIC DNA]</scope>
    <source>
        <strain evidence="2">DSM 15103</strain>
    </source>
</reference>
<proteinExistence type="predicted"/>
<protein>
    <submittedName>
        <fullName evidence="1">Uncharacterized protein</fullName>
    </submittedName>
</protein>
<sequence length="147" mass="17311">MWRIIKILLIIYTIGAWAFQGEEAKKIESAILSEVSSVITGKQYGIKVYTTDNMKYIFRYSKILLPVYECINADLIIAGERLKDNRCRGKKMIVTRYYLLKEYKNAIAAFYWHKGRPNLIFIQERLKHYGISIPDKYKKFADSEKNL</sequence>
<dbReference type="AlphaFoldDB" id="A0A285NCP9"/>
<organism evidence="1 2">
    <name type="scientific">Persephonella hydrogeniphila</name>
    <dbReference type="NCBI Taxonomy" id="198703"/>
    <lineage>
        <taxon>Bacteria</taxon>
        <taxon>Pseudomonadati</taxon>
        <taxon>Aquificota</taxon>
        <taxon>Aquificia</taxon>
        <taxon>Aquificales</taxon>
        <taxon>Hydrogenothermaceae</taxon>
        <taxon>Persephonella</taxon>
    </lineage>
</organism>
<dbReference type="EMBL" id="OBEI01000002">
    <property type="protein sequence ID" value="SNZ06717.1"/>
    <property type="molecule type" value="Genomic_DNA"/>
</dbReference>